<dbReference type="eggNOG" id="COG0491">
    <property type="taxonomic scope" value="Bacteria"/>
</dbReference>
<evidence type="ECO:0000256" key="4">
    <source>
        <dbReference type="ARBA" id="ARBA00022723"/>
    </source>
</evidence>
<dbReference type="Pfam" id="PF00753">
    <property type="entry name" value="Lactamase_B"/>
    <property type="match status" value="1"/>
</dbReference>
<dbReference type="PROSITE" id="PS51318">
    <property type="entry name" value="TAT"/>
    <property type="match status" value="1"/>
</dbReference>
<comment type="subcellular location">
    <subcellularLocation>
        <location evidence="1">Periplasm</location>
    </subcellularLocation>
</comment>
<dbReference type="NCBIfam" id="TIGR01409">
    <property type="entry name" value="TAT_signal_seq"/>
    <property type="match status" value="1"/>
</dbReference>
<evidence type="ECO:0000313" key="9">
    <source>
        <dbReference type="EMBL" id="EFL50778.1"/>
    </source>
</evidence>
<evidence type="ECO:0000256" key="1">
    <source>
        <dbReference type="ARBA" id="ARBA00004418"/>
    </source>
</evidence>
<evidence type="ECO:0000256" key="2">
    <source>
        <dbReference type="ARBA" id="ARBA00007749"/>
    </source>
</evidence>
<evidence type="ECO:0000259" key="8">
    <source>
        <dbReference type="SMART" id="SM00849"/>
    </source>
</evidence>
<organism evidence="9 10">
    <name type="scientific">Solidesulfovibrio fructosivorans JJ]</name>
    <dbReference type="NCBI Taxonomy" id="596151"/>
    <lineage>
        <taxon>Bacteria</taxon>
        <taxon>Pseudomonadati</taxon>
        <taxon>Thermodesulfobacteriota</taxon>
        <taxon>Desulfovibrionia</taxon>
        <taxon>Desulfovibrionales</taxon>
        <taxon>Desulfovibrionaceae</taxon>
        <taxon>Solidesulfovibrio</taxon>
    </lineage>
</organism>
<dbReference type="InterPro" id="IPR036866">
    <property type="entry name" value="RibonucZ/Hydroxyglut_hydro"/>
</dbReference>
<evidence type="ECO:0000256" key="6">
    <source>
        <dbReference type="ARBA" id="ARBA00022833"/>
    </source>
</evidence>
<dbReference type="Proteomes" id="UP000006250">
    <property type="component" value="Unassembled WGS sequence"/>
</dbReference>
<comment type="caution">
    <text evidence="9">The sequence shown here is derived from an EMBL/GenBank/DDBJ whole genome shotgun (WGS) entry which is preliminary data.</text>
</comment>
<dbReference type="GO" id="GO:0042597">
    <property type="term" value="C:periplasmic space"/>
    <property type="evidence" value="ECO:0007669"/>
    <property type="project" value="UniProtKB-SubCell"/>
</dbReference>
<keyword evidence="7" id="KW-0408">Iron</keyword>
<dbReference type="STRING" id="596151.DesfrDRAFT_2539"/>
<reference evidence="9 10" key="1">
    <citation type="submission" date="2010-08" db="EMBL/GenBank/DDBJ databases">
        <title>The draft genome of Desulfovibrio fructosovorans JJ.</title>
        <authorList>
            <consortium name="US DOE Joint Genome Institute (JGI-PGF)"/>
            <person name="Lucas S."/>
            <person name="Copeland A."/>
            <person name="Lapidus A."/>
            <person name="Cheng J.-F."/>
            <person name="Bruce D."/>
            <person name="Goodwin L."/>
            <person name="Pitluck S."/>
            <person name="Land M.L."/>
            <person name="Hauser L."/>
            <person name="Chang Y.-J."/>
            <person name="Jeffries C."/>
            <person name="Wall J.D."/>
            <person name="Stahl D.A."/>
            <person name="Arkin A.P."/>
            <person name="Dehal P."/>
            <person name="Stolyar S.M."/>
            <person name="Hazen T.C."/>
            <person name="Woyke T.J."/>
        </authorList>
    </citation>
    <scope>NUCLEOTIDE SEQUENCE [LARGE SCALE GENOMIC DNA]</scope>
    <source>
        <strain evidence="9 10">JJ</strain>
    </source>
</reference>
<dbReference type="RefSeq" id="WP_005994404.1">
    <property type="nucleotide sequence ID" value="NZ_AECZ01000016.1"/>
</dbReference>
<dbReference type="InterPro" id="IPR019546">
    <property type="entry name" value="TAT_signal_bac_arc"/>
</dbReference>
<dbReference type="InterPro" id="IPR006311">
    <property type="entry name" value="TAT_signal"/>
</dbReference>
<dbReference type="AlphaFoldDB" id="E1JY40"/>
<keyword evidence="6" id="KW-0862">Zinc</keyword>
<evidence type="ECO:0000313" key="10">
    <source>
        <dbReference type="Proteomes" id="UP000006250"/>
    </source>
</evidence>
<dbReference type="OrthoDB" id="5443440at2"/>
<dbReference type="SMART" id="SM00849">
    <property type="entry name" value="Lactamase_B"/>
    <property type="match status" value="1"/>
</dbReference>
<dbReference type="InterPro" id="IPR001279">
    <property type="entry name" value="Metallo-B-lactamas"/>
</dbReference>
<dbReference type="PANTHER" id="PTHR42978">
    <property type="entry name" value="QUORUM-QUENCHING LACTONASE YTNP-RELATED-RELATED"/>
    <property type="match status" value="1"/>
</dbReference>
<keyword evidence="5" id="KW-0378">Hydrolase</keyword>
<gene>
    <name evidence="9" type="ORF">DesfrDRAFT_2539</name>
</gene>
<evidence type="ECO:0000256" key="5">
    <source>
        <dbReference type="ARBA" id="ARBA00022801"/>
    </source>
</evidence>
<keyword evidence="10" id="KW-1185">Reference proteome</keyword>
<feature type="domain" description="Metallo-beta-lactamase" evidence="8">
    <location>
        <begin position="93"/>
        <end position="299"/>
    </location>
</feature>
<keyword evidence="7" id="KW-0411">Iron-sulfur</keyword>
<comment type="subunit">
    <text evidence="3">Heterodimer of a large and a small subunit.</text>
</comment>
<dbReference type="CDD" id="cd07720">
    <property type="entry name" value="OPHC2-like_MBL-fold"/>
    <property type="match status" value="1"/>
</dbReference>
<evidence type="ECO:0000256" key="3">
    <source>
        <dbReference type="ARBA" id="ARBA00011771"/>
    </source>
</evidence>
<dbReference type="PANTHER" id="PTHR42978:SF6">
    <property type="entry name" value="QUORUM-QUENCHING LACTONASE YTNP-RELATED"/>
    <property type="match status" value="1"/>
</dbReference>
<protein>
    <recommendedName>
        <fullName evidence="8">Metallo-beta-lactamase domain-containing protein</fullName>
    </recommendedName>
</protein>
<accession>E1JY40</accession>
<dbReference type="GO" id="GO:0046872">
    <property type="term" value="F:metal ion binding"/>
    <property type="evidence" value="ECO:0007669"/>
    <property type="project" value="UniProtKB-KW"/>
</dbReference>
<dbReference type="InterPro" id="IPR051013">
    <property type="entry name" value="MBL_superfamily_lactonases"/>
</dbReference>
<evidence type="ECO:0000256" key="7">
    <source>
        <dbReference type="ARBA" id="ARBA00023014"/>
    </source>
</evidence>
<sequence precursor="true">MLSRRGFIKGAAVAAVGTMVGVPARPAVAGPSAKVSRQVPGYFRLPVGDIEVTALYDGGVTIPAKILHGATPQEIDVLLRDACIDPEQGLPTAINAFLVNTGNHLLLVDTGAGTAFGDKGGLLPGNIRAAGYDPREIGVVLLTHLHSDHALGLTDGAGRAVFPQARVRAAAAEAAYWLGPDAEQRIPEAQRKMLPAIKAALAPYQEAGRFSTFAPGETPAQGVEAVALAGHTPGHTGYRLASKGQGILFWGDIVHGMAVQFPRPEVSIDFDIDQPAAVATRTALMKSLAKGNEWVAGAHLPFPGLGHLRQAGAGYAWCPALYAG</sequence>
<dbReference type="GO" id="GO:0016787">
    <property type="term" value="F:hydrolase activity"/>
    <property type="evidence" value="ECO:0007669"/>
    <property type="project" value="UniProtKB-KW"/>
</dbReference>
<name>E1JY40_SOLFR</name>
<comment type="similarity">
    <text evidence="2">Belongs to the metallo-beta-lactamase superfamily.</text>
</comment>
<dbReference type="EMBL" id="AECZ01000016">
    <property type="protein sequence ID" value="EFL50778.1"/>
    <property type="molecule type" value="Genomic_DNA"/>
</dbReference>
<proteinExistence type="inferred from homology"/>
<dbReference type="SUPFAM" id="SSF56281">
    <property type="entry name" value="Metallo-hydrolase/oxidoreductase"/>
    <property type="match status" value="1"/>
</dbReference>
<keyword evidence="4" id="KW-0479">Metal-binding</keyword>
<dbReference type="Gene3D" id="3.60.15.10">
    <property type="entry name" value="Ribonuclease Z/Hydroxyacylglutathione hydrolase-like"/>
    <property type="match status" value="1"/>
</dbReference>
<dbReference type="GO" id="GO:0051536">
    <property type="term" value="F:iron-sulfur cluster binding"/>
    <property type="evidence" value="ECO:0007669"/>
    <property type="project" value="UniProtKB-KW"/>
</dbReference>